<feature type="compositionally biased region" description="Basic and acidic residues" evidence="1">
    <location>
        <begin position="314"/>
        <end position="324"/>
    </location>
</feature>
<dbReference type="AlphaFoldDB" id="K1XIF2"/>
<keyword evidence="3" id="KW-1185">Reference proteome</keyword>
<dbReference type="OrthoDB" id="3557786at2759"/>
<evidence type="ECO:0000313" key="3">
    <source>
        <dbReference type="Proteomes" id="UP000006753"/>
    </source>
</evidence>
<dbReference type="GeneID" id="18757130"/>
<dbReference type="RefSeq" id="XP_007289084.1">
    <property type="nucleotide sequence ID" value="XM_007289022.1"/>
</dbReference>
<dbReference type="Proteomes" id="UP000006753">
    <property type="component" value="Unassembled WGS sequence"/>
</dbReference>
<feature type="region of interest" description="Disordered" evidence="1">
    <location>
        <begin position="280"/>
        <end position="354"/>
    </location>
</feature>
<evidence type="ECO:0000256" key="1">
    <source>
        <dbReference type="SAM" id="MobiDB-lite"/>
    </source>
</evidence>
<organism evidence="2 3">
    <name type="scientific">Marssonina brunnea f. sp. multigermtubi (strain MB_m1)</name>
    <name type="common">Marssonina leaf spot fungus</name>
    <dbReference type="NCBI Taxonomy" id="1072389"/>
    <lineage>
        <taxon>Eukaryota</taxon>
        <taxon>Fungi</taxon>
        <taxon>Dikarya</taxon>
        <taxon>Ascomycota</taxon>
        <taxon>Pezizomycotina</taxon>
        <taxon>Leotiomycetes</taxon>
        <taxon>Helotiales</taxon>
        <taxon>Drepanopezizaceae</taxon>
        <taxon>Drepanopeziza</taxon>
    </lineage>
</organism>
<feature type="region of interest" description="Disordered" evidence="1">
    <location>
        <begin position="152"/>
        <end position="258"/>
    </location>
</feature>
<evidence type="ECO:0000313" key="2">
    <source>
        <dbReference type="EMBL" id="EKD20513.1"/>
    </source>
</evidence>
<reference evidence="2 3" key="1">
    <citation type="journal article" date="2012" name="BMC Genomics">
        <title>Sequencing the genome of Marssonina brunnea reveals fungus-poplar co-evolution.</title>
        <authorList>
            <person name="Zhu S."/>
            <person name="Cao Y.-Z."/>
            <person name="Jiang C."/>
            <person name="Tan B.-Y."/>
            <person name="Wang Z."/>
            <person name="Feng S."/>
            <person name="Zhang L."/>
            <person name="Su X.-H."/>
            <person name="Brejova B."/>
            <person name="Vinar T."/>
            <person name="Xu M."/>
            <person name="Wang M.-X."/>
            <person name="Zhang S.-G."/>
            <person name="Huang M.-R."/>
            <person name="Wu R."/>
            <person name="Zhou Y."/>
        </authorList>
    </citation>
    <scope>NUCLEOTIDE SEQUENCE [LARGE SCALE GENOMIC DNA]</scope>
    <source>
        <strain evidence="2 3">MB_m1</strain>
    </source>
</reference>
<dbReference type="EMBL" id="JH921429">
    <property type="protein sequence ID" value="EKD20513.1"/>
    <property type="molecule type" value="Genomic_DNA"/>
</dbReference>
<dbReference type="KEGG" id="mbe:MBM_01195"/>
<feature type="compositionally biased region" description="Basic and acidic residues" evidence="1">
    <location>
        <begin position="188"/>
        <end position="197"/>
    </location>
</feature>
<sequence>MEYSGPDRHALLVMIVDYNLYHPHDRITKATISRGLEGARKTLIDRVAEREAFPLNEFQEKGRRLRIMLEEVEELTDLNTHLALRWRELSDAVAEMTPLVSEKWQWTLEEFERREEDKKQKRRLKELAAQRTAEWGKQQEAEWLARIEEEERQAAEVTRQRRDRFEESRSKRRSPSPPPLPDLNTGKTKSEDLREEPGPLSPLLPPRKQDNASTKQRVESPGLPHRPHSAVPVHVAYPIPMPPPAQGPTTQASKKHKNKMVFIKKEGLCLYDRRNGETFIELDMEPTPSPTSPSLAQIRKKPEERSHQSARNPLQHEKREDLGRQKSSMPRASGPAQSAPHLPAVETPRKISSREAAMFLNRKKGRGLEDHGPKMDKAHYDALRLASEIARFSWPASPPPPPAERL</sequence>
<accession>K1XIF2</accession>
<dbReference type="HOGENOM" id="CLU_678063_0_0_1"/>
<proteinExistence type="predicted"/>
<name>K1XIF2_MARBU</name>
<protein>
    <submittedName>
        <fullName evidence="2">Uncharacterized protein</fullName>
    </submittedName>
</protein>
<dbReference type="InParanoid" id="K1XIF2"/>
<feature type="compositionally biased region" description="Basic and acidic residues" evidence="1">
    <location>
        <begin position="152"/>
        <end position="169"/>
    </location>
</feature>
<gene>
    <name evidence="2" type="ORF">MBM_01195</name>
</gene>